<feature type="transmembrane region" description="Helical" evidence="1">
    <location>
        <begin position="120"/>
        <end position="142"/>
    </location>
</feature>
<dbReference type="AlphaFoldDB" id="A0A9D7XNW5"/>
<accession>A0A9D7XNW5</accession>
<keyword evidence="1" id="KW-0812">Transmembrane</keyword>
<dbReference type="Proteomes" id="UP000808337">
    <property type="component" value="Unassembled WGS sequence"/>
</dbReference>
<dbReference type="Pfam" id="PF02517">
    <property type="entry name" value="Rce1-like"/>
    <property type="match status" value="1"/>
</dbReference>
<keyword evidence="1" id="KW-0472">Membrane</keyword>
<dbReference type="GO" id="GO:0004175">
    <property type="term" value="F:endopeptidase activity"/>
    <property type="evidence" value="ECO:0007669"/>
    <property type="project" value="UniProtKB-ARBA"/>
</dbReference>
<feature type="transmembrane region" description="Helical" evidence="1">
    <location>
        <begin position="34"/>
        <end position="53"/>
    </location>
</feature>
<gene>
    <name evidence="3" type="ORF">IPP15_03075</name>
</gene>
<proteinExistence type="predicted"/>
<evidence type="ECO:0000313" key="4">
    <source>
        <dbReference type="Proteomes" id="UP000808337"/>
    </source>
</evidence>
<evidence type="ECO:0000256" key="1">
    <source>
        <dbReference type="SAM" id="Phobius"/>
    </source>
</evidence>
<dbReference type="InterPro" id="IPR003675">
    <property type="entry name" value="Rce1/LyrA-like_dom"/>
</dbReference>
<keyword evidence="3" id="KW-0378">Hydrolase</keyword>
<feature type="transmembrane region" description="Helical" evidence="1">
    <location>
        <begin position="73"/>
        <end position="91"/>
    </location>
</feature>
<comment type="caution">
    <text evidence="3">The sequence shown here is derived from an EMBL/GenBank/DDBJ whole genome shotgun (WGS) entry which is preliminary data.</text>
</comment>
<sequence length="234" mass="26996">MAVIICVFAPIMAFTARKISTEEIKLLPKDKIRLYHSNGLLLIVFGLIVATTWRLPNRTLASLGLDWPVLNVYVFFFLTIVGIFYFFDIFFQYGSRRWRERTYKERHKVFSFVPVDKNEMLHFTFLAFAAGVGEEIIFRGYLIHYITYWTGISASGIIVACFFSSALFAFLHGYQGVKSMFKIFFLALMFCGIFVYSQSLWIVILVHAFIDVFSGLIGVYLVRELGEKQEEEGG</sequence>
<reference evidence="3 4" key="1">
    <citation type="submission" date="2020-10" db="EMBL/GenBank/DDBJ databases">
        <title>Connecting structure to function with the recovery of over 1000 high-quality activated sludge metagenome-assembled genomes encoding full-length rRNA genes using long-read sequencing.</title>
        <authorList>
            <person name="Singleton C.M."/>
            <person name="Petriglieri F."/>
            <person name="Kristensen J.M."/>
            <person name="Kirkegaard R.H."/>
            <person name="Michaelsen T.Y."/>
            <person name="Andersen M.H."/>
            <person name="Karst S.M."/>
            <person name="Dueholm M.S."/>
            <person name="Nielsen P.H."/>
            <person name="Albertsen M."/>
        </authorList>
    </citation>
    <scope>NUCLEOTIDE SEQUENCE [LARGE SCALE GENOMIC DNA]</scope>
    <source>
        <strain evidence="3">Ribe_18-Q3-R11-54_MAXAC.273</strain>
    </source>
</reference>
<organism evidence="3 4">
    <name type="scientific">Candidatus Opimibacter skivensis</name>
    <dbReference type="NCBI Taxonomy" id="2982028"/>
    <lineage>
        <taxon>Bacteria</taxon>
        <taxon>Pseudomonadati</taxon>
        <taxon>Bacteroidota</taxon>
        <taxon>Saprospiria</taxon>
        <taxon>Saprospirales</taxon>
        <taxon>Saprospiraceae</taxon>
        <taxon>Candidatus Opimibacter</taxon>
    </lineage>
</organism>
<evidence type="ECO:0000259" key="2">
    <source>
        <dbReference type="Pfam" id="PF02517"/>
    </source>
</evidence>
<feature type="transmembrane region" description="Helical" evidence="1">
    <location>
        <begin position="179"/>
        <end position="196"/>
    </location>
</feature>
<dbReference type="GO" id="GO:0080120">
    <property type="term" value="P:CAAX-box protein maturation"/>
    <property type="evidence" value="ECO:0007669"/>
    <property type="project" value="UniProtKB-ARBA"/>
</dbReference>
<dbReference type="EMBL" id="JADKGY010000001">
    <property type="protein sequence ID" value="MBK9981401.1"/>
    <property type="molecule type" value="Genomic_DNA"/>
</dbReference>
<name>A0A9D7XNW5_9BACT</name>
<protein>
    <submittedName>
        <fullName evidence="3">CPBP family intramembrane metalloprotease</fullName>
    </submittedName>
</protein>
<keyword evidence="3" id="KW-0482">Metalloprotease</keyword>
<feature type="transmembrane region" description="Helical" evidence="1">
    <location>
        <begin position="148"/>
        <end position="172"/>
    </location>
</feature>
<evidence type="ECO:0000313" key="3">
    <source>
        <dbReference type="EMBL" id="MBK9981401.1"/>
    </source>
</evidence>
<dbReference type="GO" id="GO:0008237">
    <property type="term" value="F:metallopeptidase activity"/>
    <property type="evidence" value="ECO:0007669"/>
    <property type="project" value="UniProtKB-KW"/>
</dbReference>
<feature type="domain" description="CAAX prenyl protease 2/Lysostaphin resistance protein A-like" evidence="2">
    <location>
        <begin position="119"/>
        <end position="212"/>
    </location>
</feature>
<keyword evidence="1" id="KW-1133">Transmembrane helix</keyword>
<keyword evidence="3" id="KW-0645">Protease</keyword>